<evidence type="ECO:0000256" key="7">
    <source>
        <dbReference type="SAM" id="Phobius"/>
    </source>
</evidence>
<evidence type="ECO:0000256" key="6">
    <source>
        <dbReference type="SAM" id="MobiDB-lite"/>
    </source>
</evidence>
<proteinExistence type="inferred from homology"/>
<dbReference type="AlphaFoldDB" id="A0A4P6HH94"/>
<dbReference type="EMBL" id="CP026538">
    <property type="protein sequence ID" value="QAZ66125.1"/>
    <property type="molecule type" value="Genomic_DNA"/>
</dbReference>
<dbReference type="Pfam" id="PF03743">
    <property type="entry name" value="TrbI"/>
    <property type="match status" value="1"/>
</dbReference>
<dbReference type="CDD" id="cd16429">
    <property type="entry name" value="VirB10"/>
    <property type="match status" value="1"/>
</dbReference>
<feature type="region of interest" description="Disordered" evidence="6">
    <location>
        <begin position="173"/>
        <end position="192"/>
    </location>
</feature>
<protein>
    <submittedName>
        <fullName evidence="8">Conjugal transfer protein TrbI</fullName>
    </submittedName>
</protein>
<evidence type="ECO:0000256" key="4">
    <source>
        <dbReference type="ARBA" id="ARBA00022989"/>
    </source>
</evidence>
<evidence type="ECO:0000256" key="2">
    <source>
        <dbReference type="ARBA" id="ARBA00010265"/>
    </source>
</evidence>
<gene>
    <name evidence="8" type="ORF">C3Y92_02255</name>
</gene>
<keyword evidence="5 7" id="KW-0472">Membrane</keyword>
<dbReference type="InterPro" id="IPR042217">
    <property type="entry name" value="T4SS_VirB10/TrbI"/>
</dbReference>
<evidence type="ECO:0000313" key="8">
    <source>
        <dbReference type="EMBL" id="QAZ66125.1"/>
    </source>
</evidence>
<sequence>MAGAFAAFDHGRHLGLGQSRIGLRPHHGLYNLRQRKLIMLNDPNEYIETQRMRKWPLYLSIVVGAILLGILVYSVEFTSKAKKDVKEKPAIVVRDDKPLISDAGGMGMATPPPPPTPTTPPQPIVQVVTSNEPPEYKRELEELRRQRHQAAMTALSSPLVIRKVKDETAKIGLQGENNPLKPERESTGDPLDRLERLAGAPREGDYNPAADKDKEAFFDRAKKTDKQWISPNTRMAGQRFEVKTGAVIPAVMIGGINSDLPGQIIAQVSQNVFDTANGQFLLIPQGARLYGVYDSRIIYGQSRVLVAWNRIIFPDGSAITLESMPGTDSAGYSGFNDEVNNHYFRTFGGALLMSLITGTTSWAVDSMTPTSNSSNSTNSSSTPTLQQEMASALATQFGQTTSKLLEKNMNIKPTLEIRPGYRFNVIVTKDLVFKEPYREQ</sequence>
<keyword evidence="9" id="KW-1185">Reference proteome</keyword>
<evidence type="ECO:0000256" key="3">
    <source>
        <dbReference type="ARBA" id="ARBA00022692"/>
    </source>
</evidence>
<feature type="region of interest" description="Disordered" evidence="6">
    <location>
        <begin position="367"/>
        <end position="389"/>
    </location>
</feature>
<accession>A0A4P6HH94</accession>
<dbReference type="Gene3D" id="2.40.128.260">
    <property type="entry name" value="Type IV secretion system, VirB10/TraB/TrbI"/>
    <property type="match status" value="1"/>
</dbReference>
<dbReference type="OrthoDB" id="9807354at2"/>
<organism evidence="8 9">
    <name type="scientific">Solidesulfovibrio carbinolicus</name>
    <dbReference type="NCBI Taxonomy" id="296842"/>
    <lineage>
        <taxon>Bacteria</taxon>
        <taxon>Pseudomonadati</taxon>
        <taxon>Thermodesulfobacteriota</taxon>
        <taxon>Desulfovibrionia</taxon>
        <taxon>Desulfovibrionales</taxon>
        <taxon>Desulfovibrionaceae</taxon>
        <taxon>Solidesulfovibrio</taxon>
    </lineage>
</organism>
<comment type="similarity">
    <text evidence="2">Belongs to the TrbI/VirB10 family.</text>
</comment>
<feature type="compositionally biased region" description="Basic and acidic residues" evidence="6">
    <location>
        <begin position="181"/>
        <end position="192"/>
    </location>
</feature>
<name>A0A4P6HH94_9BACT</name>
<keyword evidence="4 7" id="KW-1133">Transmembrane helix</keyword>
<evidence type="ECO:0000256" key="5">
    <source>
        <dbReference type="ARBA" id="ARBA00023136"/>
    </source>
</evidence>
<feature type="compositionally biased region" description="Low complexity" evidence="6">
    <location>
        <begin position="368"/>
        <end position="384"/>
    </location>
</feature>
<reference evidence="8 9" key="1">
    <citation type="submission" date="2018-02" db="EMBL/GenBank/DDBJ databases">
        <title>Genome sequence of Desulfovibrio carbinolicus DSM 3852.</title>
        <authorList>
            <person name="Wilbanks E."/>
            <person name="Skennerton C.T."/>
            <person name="Orphan V.J."/>
        </authorList>
    </citation>
    <scope>NUCLEOTIDE SEQUENCE [LARGE SCALE GENOMIC DNA]</scope>
    <source>
        <strain evidence="8 9">DSM 3852</strain>
    </source>
</reference>
<evidence type="ECO:0000313" key="9">
    <source>
        <dbReference type="Proteomes" id="UP000293296"/>
    </source>
</evidence>
<comment type="subcellular location">
    <subcellularLocation>
        <location evidence="1">Membrane</location>
        <topology evidence="1">Single-pass membrane protein</topology>
    </subcellularLocation>
</comment>
<dbReference type="KEGG" id="dcb:C3Y92_02255"/>
<feature type="transmembrane region" description="Helical" evidence="7">
    <location>
        <begin position="55"/>
        <end position="75"/>
    </location>
</feature>
<dbReference type="GO" id="GO:0016020">
    <property type="term" value="C:membrane"/>
    <property type="evidence" value="ECO:0007669"/>
    <property type="project" value="UniProtKB-SubCell"/>
</dbReference>
<keyword evidence="3 7" id="KW-0812">Transmembrane</keyword>
<dbReference type="InterPro" id="IPR005498">
    <property type="entry name" value="T4SS_VirB10/TraB/TrbI"/>
</dbReference>
<dbReference type="Proteomes" id="UP000293296">
    <property type="component" value="Chromosome"/>
</dbReference>
<evidence type="ECO:0000256" key="1">
    <source>
        <dbReference type="ARBA" id="ARBA00004167"/>
    </source>
</evidence>